<protein>
    <submittedName>
        <fullName evidence="1">Uncharacterized protein</fullName>
    </submittedName>
</protein>
<dbReference type="EMBL" id="CP120374">
    <property type="protein sequence ID" value="WEX90066.1"/>
    <property type="molecule type" value="Genomic_DNA"/>
</dbReference>
<organism evidence="1 2">
    <name type="scientific">Sinorhizobium garamanticum</name>
    <dbReference type="NCBI Taxonomy" id="680247"/>
    <lineage>
        <taxon>Bacteria</taxon>
        <taxon>Pseudomonadati</taxon>
        <taxon>Pseudomonadota</taxon>
        <taxon>Alphaproteobacteria</taxon>
        <taxon>Hyphomicrobiales</taxon>
        <taxon>Rhizobiaceae</taxon>
        <taxon>Sinorhizobium/Ensifer group</taxon>
        <taxon>Sinorhizobium</taxon>
    </lineage>
</organism>
<evidence type="ECO:0000313" key="1">
    <source>
        <dbReference type="EMBL" id="WEX90066.1"/>
    </source>
</evidence>
<dbReference type="RefSeq" id="WP_280662033.1">
    <property type="nucleotide sequence ID" value="NZ_CP120374.1"/>
</dbReference>
<proteinExistence type="predicted"/>
<accession>A0ABY8DGP5</accession>
<reference evidence="1 2" key="1">
    <citation type="submission" date="2023-03" db="EMBL/GenBank/DDBJ databases">
        <authorList>
            <person name="Kaur S."/>
            <person name="Espinosa-Saiz D."/>
            <person name="Velazquez E."/>
            <person name="Menendez E."/>
            <person name="diCenzo G.C."/>
        </authorList>
    </citation>
    <scope>NUCLEOTIDE SEQUENCE [LARGE SCALE GENOMIC DNA]</scope>
    <source>
        <strain evidence="1 2">LMG 24692</strain>
    </source>
</reference>
<name>A0ABY8DGP5_9HYPH</name>
<dbReference type="Proteomes" id="UP001229355">
    <property type="component" value="Chromosome 2"/>
</dbReference>
<sequence length="149" mass="16513">MNLYHVHTASVTLKDPSGENPSCGDQVSTAQTTVLAANVINNATRNSGPHIHSLTLVRSNDARPAVVEHVKKSLIYAERLDNTIFLLAQNENDFGLSVHDLGSTVFSWLRGLPFARPAVRQIYHDSQRLNSPCSVPRFAHIHLTKMRYG</sequence>
<keyword evidence="2" id="KW-1185">Reference proteome</keyword>
<gene>
    <name evidence="1" type="ORF">PZN02_005416</name>
</gene>
<evidence type="ECO:0000313" key="2">
    <source>
        <dbReference type="Proteomes" id="UP001229355"/>
    </source>
</evidence>